<dbReference type="PANTHER" id="PTHR30386">
    <property type="entry name" value="MEMBRANE FUSION SUBUNIT OF EMRAB-TOLC MULTIDRUG EFFLUX PUMP"/>
    <property type="match status" value="1"/>
</dbReference>
<dbReference type="Pfam" id="PF25876">
    <property type="entry name" value="HH_MFP_RND"/>
    <property type="match status" value="1"/>
</dbReference>
<dbReference type="InterPro" id="IPR058624">
    <property type="entry name" value="MdtA-like_HH"/>
</dbReference>
<dbReference type="InterPro" id="IPR050739">
    <property type="entry name" value="MFP"/>
</dbReference>
<dbReference type="Proteomes" id="UP000245631">
    <property type="component" value="Unassembled WGS sequence"/>
</dbReference>
<dbReference type="Pfam" id="PF25917">
    <property type="entry name" value="BSH_RND"/>
    <property type="match status" value="1"/>
</dbReference>
<keyword evidence="3" id="KW-0472">Membrane</keyword>
<dbReference type="AlphaFoldDB" id="A0A8E3B4F0"/>
<reference evidence="6 7" key="1">
    <citation type="submission" date="2018-05" db="EMBL/GenBank/DDBJ databases">
        <title>Genomic Encyclopedia of Type Strains, Phase IV (KMG-IV): sequencing the most valuable type-strain genomes for metagenomic binning, comparative biology and taxonomic classification.</title>
        <authorList>
            <person name="Goeker M."/>
        </authorList>
    </citation>
    <scope>NUCLEOTIDE SEQUENCE [LARGE SCALE GENOMIC DNA]</scope>
    <source>
        <strain evidence="6 7">DSM 2626</strain>
    </source>
</reference>
<evidence type="ECO:0000256" key="1">
    <source>
        <dbReference type="SAM" id="Coils"/>
    </source>
</evidence>
<dbReference type="InterPro" id="IPR058625">
    <property type="entry name" value="MdtA-like_BSH"/>
</dbReference>
<keyword evidence="1" id="KW-0175">Coiled coil</keyword>
<feature type="coiled-coil region" evidence="1">
    <location>
        <begin position="196"/>
        <end position="223"/>
    </location>
</feature>
<keyword evidence="3" id="KW-0812">Transmembrane</keyword>
<keyword evidence="3" id="KW-1133">Transmembrane helix</keyword>
<evidence type="ECO:0000256" key="3">
    <source>
        <dbReference type="SAM" id="Phobius"/>
    </source>
</evidence>
<dbReference type="PANTHER" id="PTHR30386:SF24">
    <property type="entry name" value="MULTIDRUG RESISTANCE EFFLUX PUMP"/>
    <property type="match status" value="1"/>
</dbReference>
<dbReference type="Gene3D" id="2.40.30.170">
    <property type="match status" value="1"/>
</dbReference>
<dbReference type="Gene3D" id="2.40.50.100">
    <property type="match status" value="1"/>
</dbReference>
<evidence type="ECO:0000256" key="2">
    <source>
        <dbReference type="SAM" id="MobiDB-lite"/>
    </source>
</evidence>
<feature type="domain" description="Multidrug resistance protein MdtA-like alpha-helical hairpin" evidence="4">
    <location>
        <begin position="158"/>
        <end position="223"/>
    </location>
</feature>
<comment type="caution">
    <text evidence="6">The sequence shown here is derived from an EMBL/GenBank/DDBJ whole genome shotgun (WGS) entry which is preliminary data.</text>
</comment>
<evidence type="ECO:0000259" key="4">
    <source>
        <dbReference type="Pfam" id="PF25876"/>
    </source>
</evidence>
<evidence type="ECO:0000313" key="7">
    <source>
        <dbReference type="Proteomes" id="UP000245631"/>
    </source>
</evidence>
<feature type="domain" description="Multidrug resistance protein MdtA-like barrel-sandwich hybrid" evidence="5">
    <location>
        <begin position="91"/>
        <end position="286"/>
    </location>
</feature>
<dbReference type="SUPFAM" id="SSF111369">
    <property type="entry name" value="HlyD-like secretion proteins"/>
    <property type="match status" value="2"/>
</dbReference>
<feature type="transmembrane region" description="Helical" evidence="3">
    <location>
        <begin position="51"/>
        <end position="69"/>
    </location>
</feature>
<proteinExistence type="predicted"/>
<organism evidence="6 7">
    <name type="scientific">Rhizobium loti</name>
    <name type="common">Mesorhizobium loti</name>
    <dbReference type="NCBI Taxonomy" id="381"/>
    <lineage>
        <taxon>Bacteria</taxon>
        <taxon>Pseudomonadati</taxon>
        <taxon>Pseudomonadota</taxon>
        <taxon>Alphaproteobacteria</taxon>
        <taxon>Hyphomicrobiales</taxon>
        <taxon>Phyllobacteriaceae</taxon>
        <taxon>Mesorhizobium</taxon>
    </lineage>
</organism>
<protein>
    <submittedName>
        <fullName evidence="6">Membrane fusion protein (Multidrug efflux system)</fullName>
    </submittedName>
</protein>
<gene>
    <name evidence="6" type="ORF">C8D77_105271</name>
</gene>
<evidence type="ECO:0000259" key="5">
    <source>
        <dbReference type="Pfam" id="PF25917"/>
    </source>
</evidence>
<dbReference type="EMBL" id="QGGH01000005">
    <property type="protein sequence ID" value="PWJ90377.1"/>
    <property type="molecule type" value="Genomic_DNA"/>
</dbReference>
<dbReference type="GeneID" id="61053477"/>
<dbReference type="GO" id="GO:0055085">
    <property type="term" value="P:transmembrane transport"/>
    <property type="evidence" value="ECO:0007669"/>
    <property type="project" value="InterPro"/>
</dbReference>
<sequence length="399" mass="41648">MSSNAPTTAEVRPFPNAKVAPATEAPQVPTQPVSSPPAEAPVKKKRSVRSFLLPIIGVALLSAGAWYGYDYWTTGRFMISTDDAYVQADMAFISPKISGYVDQVKVSENQSVKAGDPLLVVDDGDYRIAVAQAEAQIATLSKTLDRIDAQTEAARAALQQAQAQKVADQATADNATKVAARASQLLKTHVGTQAQLDDAQTAVQQANAALVGADAQIAAAQANIGVLQAQRAESASTLASLQLSRDKAERDLSFTVLKAPYDGVVGNRSVEQGDLVSPGQKLAVIVPMDKLYIVANFKETQLARLVPGEKVKISVDATDGQDFEGTVSSLAPASGAVFSLLPPENATGNFTKVVQRVPVRIDVPADVLKSGKLRAGLSVVVAVDSRTAPSGSASAAASN</sequence>
<accession>A0A8E3B4F0</accession>
<dbReference type="Gene3D" id="1.10.287.470">
    <property type="entry name" value="Helix hairpin bin"/>
    <property type="match status" value="2"/>
</dbReference>
<dbReference type="RefSeq" id="WP_109667325.1">
    <property type="nucleotide sequence ID" value="NZ_QGGH01000005.1"/>
</dbReference>
<feature type="coiled-coil region" evidence="1">
    <location>
        <begin position="130"/>
        <end position="164"/>
    </location>
</feature>
<evidence type="ECO:0000313" key="6">
    <source>
        <dbReference type="EMBL" id="PWJ90377.1"/>
    </source>
</evidence>
<feature type="region of interest" description="Disordered" evidence="2">
    <location>
        <begin position="1"/>
        <end position="41"/>
    </location>
</feature>
<name>A0A8E3B4F0_RHILI</name>